<dbReference type="SUPFAM" id="SSF57184">
    <property type="entry name" value="Growth factor receptor domain"/>
    <property type="match status" value="2"/>
</dbReference>
<comment type="caution">
    <text evidence="3">The sequence shown here is derived from an EMBL/GenBank/DDBJ whole genome shotgun (WGS) entry which is preliminary data.</text>
</comment>
<evidence type="ECO:0000313" key="4">
    <source>
        <dbReference type="Proteomes" id="UP001189429"/>
    </source>
</evidence>
<evidence type="ECO:0000256" key="1">
    <source>
        <dbReference type="ARBA" id="ARBA00023157"/>
    </source>
</evidence>
<reference evidence="3" key="1">
    <citation type="submission" date="2023-10" db="EMBL/GenBank/DDBJ databases">
        <authorList>
            <person name="Chen Y."/>
            <person name="Shah S."/>
            <person name="Dougan E. K."/>
            <person name="Thang M."/>
            <person name="Chan C."/>
        </authorList>
    </citation>
    <scope>NUCLEOTIDE SEQUENCE [LARGE SCALE GENOMIC DNA]</scope>
</reference>
<accession>A0ABN9Y5U3</accession>
<sequence>MEVTELEAELPERGYEIEPPGAAGVHVDDGGCLRARYEEPLRGAQRRCALPYLQAHMAELFTGCSKQFFLVEQLQAGDTMLDFPMIAARQGEGGGHPAVAAAGIDVETQRRCGDKMKEFCSGKPREQMPSYVQPHIKATIRAAVSEARSVGVDEKKIREAEGALRQMAASQALEAAVATDDEAAVQKALAEAKGAGVKSAAVEKAETKLRGWEAARAARAAGWAGVRGAARELTAAISSRKEAQLQRALEKAREAGVTPSMIEDGEKVLKQVCAEGAAETELRAALGKRDEGSLQQAIAKAREAGARPVALKEAERVLGRLAAGRELADAIGSEDGALLEAAVPRAREAGVEAAIVERGAEALRRHSFRRALDAAAAAAGADPSLEEGLSQAIEAARAAGVAGAPLEAAELRLHSLAAARELYTGLALSARLALGREASADGQRCPNSAWSGWAYGCTVAEGGQGARCAEGPRIEDGGSCTASAAALACREGRLTPPAACAEGASVGSGGTCTPSCARGYVPDVASCRAPAGVENAGSVPCREGAEIGSGGACAAVCQGVAHAASPSCEQGGSIRAGTNCTAACKAGYVPNVTSLTCNQQELPPFECREKGCTAPTGIENAEDVTCQEGTNILAGGACTAACQAGYAPTAASLTCSHSELRPPSFECYEKRCLAPTSIENAMGESCQEGAEIHSGGTCTAECEEGYTPSVASLECRLGVFTPASFECYEQGCVAPRDIENAEGVTCEEGATIEAAGTCTAACQAGFLPDEASLACSRGELRPPMFVCREKTCAAPASVENAEGVPCQEGAVIDSGGNCTALCQEGYAPDVKSLACSRGELTPASFECVEQGCMAPGDIEDAADAPCEEGATIEAAGTCTAACRAGYVPDVTSLACNHGLLRPPSFECFEAPRAQHNKTALAGRSLSLWEVSIRYDFPFQC</sequence>
<dbReference type="Proteomes" id="UP001189429">
    <property type="component" value="Unassembled WGS sequence"/>
</dbReference>
<organism evidence="3 4">
    <name type="scientific">Prorocentrum cordatum</name>
    <dbReference type="NCBI Taxonomy" id="2364126"/>
    <lineage>
        <taxon>Eukaryota</taxon>
        <taxon>Sar</taxon>
        <taxon>Alveolata</taxon>
        <taxon>Dinophyceae</taxon>
        <taxon>Prorocentrales</taxon>
        <taxon>Prorocentraceae</taxon>
        <taxon>Prorocentrum</taxon>
    </lineage>
</organism>
<feature type="domain" description="Sushi" evidence="2">
    <location>
        <begin position="732"/>
        <end position="787"/>
    </location>
</feature>
<feature type="domain" description="Sushi" evidence="2">
    <location>
        <begin position="792"/>
        <end position="847"/>
    </location>
</feature>
<protein>
    <recommendedName>
        <fullName evidence="2">Sushi domain-containing protein</fullName>
    </recommendedName>
</protein>
<dbReference type="SMART" id="SM00032">
    <property type="entry name" value="CCP"/>
    <property type="match status" value="5"/>
</dbReference>
<feature type="domain" description="Sushi" evidence="2">
    <location>
        <begin position="672"/>
        <end position="727"/>
    </location>
</feature>
<dbReference type="EMBL" id="CAUYUJ010021650">
    <property type="protein sequence ID" value="CAK0906155.1"/>
    <property type="molecule type" value="Genomic_DNA"/>
</dbReference>
<gene>
    <name evidence="3" type="ORF">PCOR1329_LOCUS81587</name>
</gene>
<feature type="domain" description="Sushi" evidence="2">
    <location>
        <begin position="557"/>
        <end position="607"/>
    </location>
</feature>
<evidence type="ECO:0000259" key="2">
    <source>
        <dbReference type="SMART" id="SM00032"/>
    </source>
</evidence>
<dbReference type="InterPro" id="IPR000436">
    <property type="entry name" value="Sushi_SCR_CCP_dom"/>
</dbReference>
<proteinExistence type="predicted"/>
<name>A0ABN9Y5U3_9DINO</name>
<feature type="domain" description="Sushi" evidence="2">
    <location>
        <begin position="612"/>
        <end position="667"/>
    </location>
</feature>
<keyword evidence="4" id="KW-1185">Reference proteome</keyword>
<evidence type="ECO:0000313" key="3">
    <source>
        <dbReference type="EMBL" id="CAK0906155.1"/>
    </source>
</evidence>
<keyword evidence="1" id="KW-1015">Disulfide bond</keyword>
<dbReference type="InterPro" id="IPR009030">
    <property type="entry name" value="Growth_fac_rcpt_cys_sf"/>
</dbReference>